<feature type="compositionally biased region" description="Low complexity" evidence="1">
    <location>
        <begin position="206"/>
        <end position="225"/>
    </location>
</feature>
<sequence>MRRHQRRGIDFVTPVHAANCENGAPAHSPGATLSHSGETIPAMTESGGQSDRRDTWYPAFTPAPADTNDSRPDQGQGRSGPNDGAAAGPADGTPAPPPVTFGPPPAAPTPMWLTDPAPEAAAPQRGRKRGFGRKSKEPRDKKAPHQPAPAPRDQASGNPMPPNPAPQNQGPQNQAPRNQAPQPYAPSAQPYPPQQQPYSPQPYAPPQYTQGQQYPQGPFTQGQPYASQPYTPAPPPQQSYVPTPPKAAEPTSPKAPEPSAPTAKPEPPEAAPTTSEPTTPGPSTPGPSKDEPPAAKQPPAQPPAPKPSAPEPSAPEPVTPKPVAPPKQAAPPAAPTRPTPPASAPMPTPPAAPAYQPPRPAPAAQPTPPPPPVQPPAAATPEDPAPEPARRSSKPLIIGVASVAVLALGLGGAALIALGGSDEPAEASPANGDAGVSLAERPTDDAAAPAGEFCSEATYGDTIVGAGAGGHGNGADAILGFDHAYYVLRSGERAWDFVAPESSMVPPGEVQANIDQHIPEGTEHCLTITPATEPGVYAVTLGELRPDGTSAEYKQRITTVEVDGRHFVDRIEGAG</sequence>
<feature type="domain" description="DUF8176" evidence="3">
    <location>
        <begin position="453"/>
        <end position="572"/>
    </location>
</feature>
<keyword evidence="2" id="KW-1133">Transmembrane helix</keyword>
<protein>
    <recommendedName>
        <fullName evidence="3">DUF8176 domain-containing protein</fullName>
    </recommendedName>
</protein>
<evidence type="ECO:0000313" key="5">
    <source>
        <dbReference type="Proteomes" id="UP000013525"/>
    </source>
</evidence>
<feature type="compositionally biased region" description="Basic and acidic residues" evidence="1">
    <location>
        <begin position="134"/>
        <end position="143"/>
    </location>
</feature>
<feature type="compositionally biased region" description="Low complexity" evidence="1">
    <location>
        <begin position="80"/>
        <end position="93"/>
    </location>
</feature>
<evidence type="ECO:0000259" key="3">
    <source>
        <dbReference type="Pfam" id="PF26527"/>
    </source>
</evidence>
<organism evidence="4 5">
    <name type="scientific">Rhodococcus rhodnii LMG 5362</name>
    <dbReference type="NCBI Taxonomy" id="1273125"/>
    <lineage>
        <taxon>Bacteria</taxon>
        <taxon>Bacillati</taxon>
        <taxon>Actinomycetota</taxon>
        <taxon>Actinomycetes</taxon>
        <taxon>Mycobacteriales</taxon>
        <taxon>Nocardiaceae</taxon>
        <taxon>Rhodococcus</taxon>
    </lineage>
</organism>
<keyword evidence="2" id="KW-0472">Membrane</keyword>
<feature type="compositionally biased region" description="Pro residues" evidence="1">
    <location>
        <begin position="295"/>
        <end position="375"/>
    </location>
</feature>
<dbReference type="Proteomes" id="UP000013525">
    <property type="component" value="Unassembled WGS sequence"/>
</dbReference>
<reference evidence="4 5" key="1">
    <citation type="journal article" date="2013" name="Genome Announc.">
        <title>Draft Genome Sequence of Rhodococcus rhodnii Strain LMG5362, a Symbiont of Rhodnius prolixus (Hemiptera, Reduviidae, Triatominae), the Principle Vector of Trypanosoma cruzi.</title>
        <authorList>
            <person name="Pachebat J.A."/>
            <person name="van Keulen G."/>
            <person name="Whitten M.M."/>
            <person name="Girdwood S."/>
            <person name="Del Sol R."/>
            <person name="Dyson P.J."/>
            <person name="Facey P.D."/>
        </authorList>
    </citation>
    <scope>NUCLEOTIDE SEQUENCE [LARGE SCALE GENOMIC DNA]</scope>
    <source>
        <strain evidence="4 5">LMG 5362</strain>
    </source>
</reference>
<feature type="compositionally biased region" description="Pro residues" evidence="1">
    <location>
        <begin position="231"/>
        <end position="270"/>
    </location>
</feature>
<accession>R7WGR0</accession>
<feature type="region of interest" description="Disordered" evidence="1">
    <location>
        <begin position="19"/>
        <end position="392"/>
    </location>
</feature>
<gene>
    <name evidence="4" type="ORF">Rrhod_4419</name>
</gene>
<evidence type="ECO:0000256" key="2">
    <source>
        <dbReference type="SAM" id="Phobius"/>
    </source>
</evidence>
<feature type="compositionally biased region" description="Low complexity" evidence="1">
    <location>
        <begin position="166"/>
        <end position="188"/>
    </location>
</feature>
<dbReference type="eggNOG" id="ENOG5033VEH">
    <property type="taxonomic scope" value="Bacteria"/>
</dbReference>
<name>R7WGR0_9NOCA</name>
<dbReference type="InterPro" id="IPR058489">
    <property type="entry name" value="DUF8176"/>
</dbReference>
<keyword evidence="2" id="KW-0812">Transmembrane</keyword>
<dbReference type="PATRIC" id="fig|1273125.3.peg.4193"/>
<feature type="compositionally biased region" description="Pro residues" evidence="1">
    <location>
        <begin position="189"/>
        <end position="205"/>
    </location>
</feature>
<comment type="caution">
    <text evidence="4">The sequence shown here is derived from an EMBL/GenBank/DDBJ whole genome shotgun (WGS) entry which is preliminary data.</text>
</comment>
<keyword evidence="5" id="KW-1185">Reference proteome</keyword>
<evidence type="ECO:0000256" key="1">
    <source>
        <dbReference type="SAM" id="MobiDB-lite"/>
    </source>
</evidence>
<feature type="compositionally biased region" description="Pro residues" evidence="1">
    <location>
        <begin position="94"/>
        <end position="108"/>
    </location>
</feature>
<dbReference type="Pfam" id="PF26527">
    <property type="entry name" value="DUF8176"/>
    <property type="match status" value="1"/>
</dbReference>
<feature type="transmembrane region" description="Helical" evidence="2">
    <location>
        <begin position="396"/>
        <end position="418"/>
    </location>
</feature>
<dbReference type="EMBL" id="APMY01000133">
    <property type="protein sequence ID" value="EOM74275.1"/>
    <property type="molecule type" value="Genomic_DNA"/>
</dbReference>
<dbReference type="AlphaFoldDB" id="R7WGR0"/>
<proteinExistence type="predicted"/>
<evidence type="ECO:0000313" key="4">
    <source>
        <dbReference type="EMBL" id="EOM74275.1"/>
    </source>
</evidence>